<dbReference type="HAMAP" id="MF_01008">
    <property type="entry name" value="MraZ"/>
    <property type="match status" value="1"/>
</dbReference>
<evidence type="ECO:0000313" key="10">
    <source>
        <dbReference type="Proteomes" id="UP000321580"/>
    </source>
</evidence>
<evidence type="ECO:0000256" key="1">
    <source>
        <dbReference type="ARBA" id="ARBA00013860"/>
    </source>
</evidence>
<dbReference type="GO" id="GO:0009295">
    <property type="term" value="C:nucleoid"/>
    <property type="evidence" value="ECO:0007669"/>
    <property type="project" value="UniProtKB-SubCell"/>
</dbReference>
<evidence type="ECO:0000256" key="7">
    <source>
        <dbReference type="HAMAP-Rule" id="MF_01008"/>
    </source>
</evidence>
<dbReference type="Pfam" id="PF02381">
    <property type="entry name" value="MraZ"/>
    <property type="match status" value="2"/>
</dbReference>
<keyword evidence="2 7" id="KW-0963">Cytoplasm</keyword>
<dbReference type="PANTHER" id="PTHR34701:SF1">
    <property type="entry name" value="TRANSCRIPTIONAL REGULATOR MRAZ"/>
    <property type="match status" value="1"/>
</dbReference>
<dbReference type="OrthoDB" id="9807753at2"/>
<dbReference type="Gene3D" id="3.40.1550.20">
    <property type="entry name" value="Transcriptional regulator MraZ domain"/>
    <property type="match status" value="1"/>
</dbReference>
<dbReference type="InterPro" id="IPR037914">
    <property type="entry name" value="SpoVT-AbrB_sf"/>
</dbReference>
<reference evidence="9 10" key="1">
    <citation type="submission" date="2019-08" db="EMBL/GenBank/DDBJ databases">
        <title>Genome of Phaeodactylibacter luteus.</title>
        <authorList>
            <person name="Bowman J.P."/>
        </authorList>
    </citation>
    <scope>NUCLEOTIDE SEQUENCE [LARGE SCALE GENOMIC DNA]</scope>
    <source>
        <strain evidence="9 10">KCTC 42180</strain>
    </source>
</reference>
<dbReference type="NCBIfam" id="TIGR00242">
    <property type="entry name" value="division/cell wall cluster transcriptional repressor MraZ"/>
    <property type="match status" value="1"/>
</dbReference>
<dbReference type="RefSeq" id="WP_147169102.1">
    <property type="nucleotide sequence ID" value="NZ_VOOR01000055.1"/>
</dbReference>
<dbReference type="GO" id="GO:0000976">
    <property type="term" value="F:transcription cis-regulatory region binding"/>
    <property type="evidence" value="ECO:0007669"/>
    <property type="project" value="TreeGrafter"/>
</dbReference>
<keyword evidence="4 7" id="KW-0805">Transcription regulation</keyword>
<dbReference type="InterPro" id="IPR003444">
    <property type="entry name" value="MraZ"/>
</dbReference>
<dbReference type="GO" id="GO:0003700">
    <property type="term" value="F:DNA-binding transcription factor activity"/>
    <property type="evidence" value="ECO:0007669"/>
    <property type="project" value="UniProtKB-UniRule"/>
</dbReference>
<evidence type="ECO:0000256" key="4">
    <source>
        <dbReference type="ARBA" id="ARBA00023015"/>
    </source>
</evidence>
<protein>
    <recommendedName>
        <fullName evidence="1 7">Transcriptional regulator MraZ</fullName>
    </recommendedName>
</protein>
<dbReference type="InterPro" id="IPR035644">
    <property type="entry name" value="MraZ_C"/>
</dbReference>
<comment type="subunit">
    <text evidence="7">Forms oligomers.</text>
</comment>
<evidence type="ECO:0000256" key="2">
    <source>
        <dbReference type="ARBA" id="ARBA00022490"/>
    </source>
</evidence>
<organism evidence="9 10">
    <name type="scientific">Phaeodactylibacter luteus</name>
    <dbReference type="NCBI Taxonomy" id="1564516"/>
    <lineage>
        <taxon>Bacteria</taxon>
        <taxon>Pseudomonadati</taxon>
        <taxon>Bacteroidota</taxon>
        <taxon>Saprospiria</taxon>
        <taxon>Saprospirales</taxon>
        <taxon>Haliscomenobacteraceae</taxon>
        <taxon>Phaeodactylibacter</taxon>
    </lineage>
</organism>
<dbReference type="SUPFAM" id="SSF89447">
    <property type="entry name" value="AbrB/MazE/MraZ-like"/>
    <property type="match status" value="1"/>
</dbReference>
<keyword evidence="5 7" id="KW-0238">DNA-binding</keyword>
<feature type="domain" description="SpoVT-AbrB" evidence="8">
    <location>
        <begin position="9"/>
        <end position="55"/>
    </location>
</feature>
<dbReference type="AlphaFoldDB" id="A0A5C6RI06"/>
<comment type="similarity">
    <text evidence="7">Belongs to the MraZ family.</text>
</comment>
<accession>A0A5C6RI06</accession>
<evidence type="ECO:0000313" key="9">
    <source>
        <dbReference type="EMBL" id="TXB61535.1"/>
    </source>
</evidence>
<dbReference type="Proteomes" id="UP000321580">
    <property type="component" value="Unassembled WGS sequence"/>
</dbReference>
<keyword evidence="10" id="KW-1185">Reference proteome</keyword>
<dbReference type="PANTHER" id="PTHR34701">
    <property type="entry name" value="TRANSCRIPTIONAL REGULATOR MRAZ"/>
    <property type="match status" value="1"/>
</dbReference>
<sequence length="157" mass="18236">MNFQQLLGEYECKIDAKGRMRMPSGLIAQLGQEEAPTFVINRGFEKCLMLYPEPVWERITNEINQLNLYNKKNRDFVRYFYRGAQKVAMDSADRILVSKRLLEYAGVDKEIILSAYNDRIEIWAADQYESLLEEEPEDFSDLAEDVLGRANGKTPEL</sequence>
<comment type="caution">
    <text evidence="9">The sequence shown here is derived from an EMBL/GenBank/DDBJ whole genome shotgun (WGS) entry which is preliminary data.</text>
</comment>
<keyword evidence="6 7" id="KW-0804">Transcription</keyword>
<dbReference type="InterPro" id="IPR038619">
    <property type="entry name" value="MraZ_sf"/>
</dbReference>
<name>A0A5C6RI06_9BACT</name>
<dbReference type="GO" id="GO:2000143">
    <property type="term" value="P:negative regulation of DNA-templated transcription initiation"/>
    <property type="evidence" value="ECO:0007669"/>
    <property type="project" value="TreeGrafter"/>
</dbReference>
<dbReference type="CDD" id="cd16320">
    <property type="entry name" value="MraZ_N"/>
    <property type="match status" value="1"/>
</dbReference>
<proteinExistence type="inferred from homology"/>
<dbReference type="InterPro" id="IPR007159">
    <property type="entry name" value="SpoVT-AbrB_dom"/>
</dbReference>
<dbReference type="PROSITE" id="PS51740">
    <property type="entry name" value="SPOVT_ABRB"/>
    <property type="match status" value="2"/>
</dbReference>
<evidence type="ECO:0000256" key="3">
    <source>
        <dbReference type="ARBA" id="ARBA00022737"/>
    </source>
</evidence>
<dbReference type="EMBL" id="VOOR01000055">
    <property type="protein sequence ID" value="TXB61535.1"/>
    <property type="molecule type" value="Genomic_DNA"/>
</dbReference>
<comment type="subcellular location">
    <subcellularLocation>
        <location evidence="7">Cytoplasm</location>
        <location evidence="7">Nucleoid</location>
    </subcellularLocation>
</comment>
<dbReference type="CDD" id="cd16321">
    <property type="entry name" value="MraZ_C"/>
    <property type="match status" value="1"/>
</dbReference>
<evidence type="ECO:0000256" key="6">
    <source>
        <dbReference type="ARBA" id="ARBA00023163"/>
    </source>
</evidence>
<dbReference type="GO" id="GO:0005737">
    <property type="term" value="C:cytoplasm"/>
    <property type="evidence" value="ECO:0007669"/>
    <property type="project" value="UniProtKB-UniRule"/>
</dbReference>
<dbReference type="InterPro" id="IPR020603">
    <property type="entry name" value="MraZ_dom"/>
</dbReference>
<dbReference type="InterPro" id="IPR035642">
    <property type="entry name" value="MraZ_N"/>
</dbReference>
<evidence type="ECO:0000259" key="8">
    <source>
        <dbReference type="PROSITE" id="PS51740"/>
    </source>
</evidence>
<gene>
    <name evidence="7 9" type="primary">mraZ</name>
    <name evidence="9" type="ORF">FRY97_18725</name>
</gene>
<evidence type="ECO:0000256" key="5">
    <source>
        <dbReference type="ARBA" id="ARBA00023125"/>
    </source>
</evidence>
<feature type="domain" description="SpoVT-AbrB" evidence="8">
    <location>
        <begin position="84"/>
        <end position="127"/>
    </location>
</feature>
<keyword evidence="3" id="KW-0677">Repeat</keyword>